<name>A0A558DHH2_9PSEU</name>
<reference evidence="10 11" key="1">
    <citation type="submission" date="2019-07" db="EMBL/GenBank/DDBJ databases">
        <authorList>
            <person name="Duangmal K."/>
            <person name="Teo W.F.A."/>
        </authorList>
    </citation>
    <scope>NUCLEOTIDE SEQUENCE [LARGE SCALE GENOMIC DNA]</scope>
    <source>
        <strain evidence="10 11">TBRC 6029</strain>
    </source>
</reference>
<comment type="caution">
    <text evidence="10">The sequence shown here is derived from an EMBL/GenBank/DDBJ whole genome shotgun (WGS) entry which is preliminary data.</text>
</comment>
<evidence type="ECO:0000313" key="10">
    <source>
        <dbReference type="EMBL" id="TVT60470.1"/>
    </source>
</evidence>
<dbReference type="AlphaFoldDB" id="A0A558DHH2"/>
<gene>
    <name evidence="10" type="ORF">FNH05_04570</name>
</gene>
<evidence type="ECO:0000259" key="9">
    <source>
        <dbReference type="PROSITE" id="PS50059"/>
    </source>
</evidence>
<evidence type="ECO:0000256" key="8">
    <source>
        <dbReference type="SAM" id="SignalP"/>
    </source>
</evidence>
<keyword evidence="8" id="KW-0732">Signal</keyword>
<feature type="compositionally biased region" description="Pro residues" evidence="7">
    <location>
        <begin position="28"/>
        <end position="41"/>
    </location>
</feature>
<evidence type="ECO:0000256" key="2">
    <source>
        <dbReference type="ARBA" id="ARBA00006577"/>
    </source>
</evidence>
<evidence type="ECO:0000256" key="5">
    <source>
        <dbReference type="PROSITE-ProRule" id="PRU00277"/>
    </source>
</evidence>
<evidence type="ECO:0000256" key="1">
    <source>
        <dbReference type="ARBA" id="ARBA00000971"/>
    </source>
</evidence>
<dbReference type="InterPro" id="IPR046357">
    <property type="entry name" value="PPIase_dom_sf"/>
</dbReference>
<dbReference type="PROSITE" id="PS51257">
    <property type="entry name" value="PROKAR_LIPOPROTEIN"/>
    <property type="match status" value="1"/>
</dbReference>
<feature type="domain" description="PPIase FKBP-type" evidence="9">
    <location>
        <begin position="110"/>
        <end position="197"/>
    </location>
</feature>
<organism evidence="10 11">
    <name type="scientific">Amycolatopsis rhizosphaerae</name>
    <dbReference type="NCBI Taxonomy" id="2053003"/>
    <lineage>
        <taxon>Bacteria</taxon>
        <taxon>Bacillati</taxon>
        <taxon>Actinomycetota</taxon>
        <taxon>Actinomycetes</taxon>
        <taxon>Pseudonocardiales</taxon>
        <taxon>Pseudonocardiaceae</taxon>
        <taxon>Amycolatopsis</taxon>
    </lineage>
</organism>
<dbReference type="InterPro" id="IPR001179">
    <property type="entry name" value="PPIase_FKBP_dom"/>
</dbReference>
<keyword evidence="3 5" id="KW-0697">Rotamase</keyword>
<evidence type="ECO:0000256" key="6">
    <source>
        <dbReference type="RuleBase" id="RU003915"/>
    </source>
</evidence>
<reference evidence="10 11" key="2">
    <citation type="submission" date="2019-08" db="EMBL/GenBank/DDBJ databases">
        <title>Amycolatopsis acidicola sp. nov., isolated from peat swamp forest soil.</title>
        <authorList>
            <person name="Srisuk N."/>
        </authorList>
    </citation>
    <scope>NUCLEOTIDE SEQUENCE [LARGE SCALE GENOMIC DNA]</scope>
    <source>
        <strain evidence="10 11">TBRC 6029</strain>
    </source>
</reference>
<feature type="compositionally biased region" description="Low complexity" evidence="7">
    <location>
        <begin position="42"/>
        <end position="60"/>
    </location>
</feature>
<sequence>MRNAGKIVLVVAAALGLAACSNGQEPSSYPPGNGPTYPAPNPAGATSASSASSAAAAPTAQQHECTADDIKVTGDYGSKPTVTIPDTCTAPTKLLTKDLKAGSGAEAKAGSALQMNYDLYTWSDKKDQQNSFGSQPFSFTLGQGTVITGWDQGLVGIKQGGRRLLVVPPQLGYGASGQQTIKPNETLVFVVDAVGVTG</sequence>
<accession>A0A558DHH2</accession>
<feature type="signal peptide" evidence="8">
    <location>
        <begin position="1"/>
        <end position="23"/>
    </location>
</feature>
<dbReference type="PROSITE" id="PS50059">
    <property type="entry name" value="FKBP_PPIASE"/>
    <property type="match status" value="1"/>
</dbReference>
<evidence type="ECO:0000256" key="7">
    <source>
        <dbReference type="SAM" id="MobiDB-lite"/>
    </source>
</evidence>
<dbReference type="Gene3D" id="3.10.50.40">
    <property type="match status" value="1"/>
</dbReference>
<comment type="similarity">
    <text evidence="2 6">Belongs to the FKBP-type PPIase family.</text>
</comment>
<dbReference type="RefSeq" id="WP_144586000.1">
    <property type="nucleotide sequence ID" value="NZ_VJWX01000024.1"/>
</dbReference>
<dbReference type="OrthoDB" id="25996at2"/>
<dbReference type="EC" id="5.2.1.8" evidence="6"/>
<dbReference type="Pfam" id="PF00254">
    <property type="entry name" value="FKBP_C"/>
    <property type="match status" value="1"/>
</dbReference>
<dbReference type="SUPFAM" id="SSF54534">
    <property type="entry name" value="FKBP-like"/>
    <property type="match status" value="1"/>
</dbReference>
<evidence type="ECO:0000313" key="11">
    <source>
        <dbReference type="Proteomes" id="UP000320011"/>
    </source>
</evidence>
<proteinExistence type="inferred from homology"/>
<feature type="region of interest" description="Disordered" evidence="7">
    <location>
        <begin position="23"/>
        <end position="66"/>
    </location>
</feature>
<comment type="catalytic activity">
    <reaction evidence="1 5 6">
        <text>[protein]-peptidylproline (omega=180) = [protein]-peptidylproline (omega=0)</text>
        <dbReference type="Rhea" id="RHEA:16237"/>
        <dbReference type="Rhea" id="RHEA-COMP:10747"/>
        <dbReference type="Rhea" id="RHEA-COMP:10748"/>
        <dbReference type="ChEBI" id="CHEBI:83833"/>
        <dbReference type="ChEBI" id="CHEBI:83834"/>
        <dbReference type="EC" id="5.2.1.8"/>
    </reaction>
</comment>
<keyword evidence="11" id="KW-1185">Reference proteome</keyword>
<protein>
    <recommendedName>
        <fullName evidence="6">Peptidyl-prolyl cis-trans isomerase</fullName>
        <ecNumber evidence="6">5.2.1.8</ecNumber>
    </recommendedName>
</protein>
<dbReference type="EMBL" id="VJWX01000024">
    <property type="protein sequence ID" value="TVT60470.1"/>
    <property type="molecule type" value="Genomic_DNA"/>
</dbReference>
<evidence type="ECO:0000256" key="4">
    <source>
        <dbReference type="ARBA" id="ARBA00023235"/>
    </source>
</evidence>
<dbReference type="PANTHER" id="PTHR43811">
    <property type="entry name" value="FKBP-TYPE PEPTIDYL-PROLYL CIS-TRANS ISOMERASE FKPA"/>
    <property type="match status" value="1"/>
</dbReference>
<dbReference type="Proteomes" id="UP000320011">
    <property type="component" value="Unassembled WGS sequence"/>
</dbReference>
<feature type="chain" id="PRO_5021786977" description="Peptidyl-prolyl cis-trans isomerase" evidence="8">
    <location>
        <begin position="24"/>
        <end position="198"/>
    </location>
</feature>
<evidence type="ECO:0000256" key="3">
    <source>
        <dbReference type="ARBA" id="ARBA00023110"/>
    </source>
</evidence>
<dbReference type="GO" id="GO:0003755">
    <property type="term" value="F:peptidyl-prolyl cis-trans isomerase activity"/>
    <property type="evidence" value="ECO:0007669"/>
    <property type="project" value="UniProtKB-UniRule"/>
</dbReference>
<dbReference type="PANTHER" id="PTHR43811:SF19">
    <property type="entry name" value="39 KDA FK506-BINDING NUCLEAR PROTEIN"/>
    <property type="match status" value="1"/>
</dbReference>
<keyword evidence="4 5" id="KW-0413">Isomerase</keyword>